<evidence type="ECO:0000313" key="3">
    <source>
        <dbReference type="Proteomes" id="UP000622797"/>
    </source>
</evidence>
<dbReference type="OrthoDB" id="5154063at2759"/>
<dbReference type="AlphaFoldDB" id="A0A8H4X6E8"/>
<evidence type="ECO:0000313" key="2">
    <source>
        <dbReference type="EMBL" id="KAF4962794.1"/>
    </source>
</evidence>
<dbReference type="EMBL" id="JABEXW010000522">
    <property type="protein sequence ID" value="KAF4962794.1"/>
    <property type="molecule type" value="Genomic_DNA"/>
</dbReference>
<protein>
    <submittedName>
        <fullName evidence="2">Uncharacterized protein</fullName>
    </submittedName>
</protein>
<feature type="compositionally biased region" description="Polar residues" evidence="1">
    <location>
        <begin position="217"/>
        <end position="226"/>
    </location>
</feature>
<feature type="region of interest" description="Disordered" evidence="1">
    <location>
        <begin position="190"/>
        <end position="290"/>
    </location>
</feature>
<sequence length="290" mass="33451">MPCCVAIIKYQQCQHSNLFKLGCTVGCTELCLEPCQQVLVKTHYLWSCEDCHQREYNKAEDARCLQWIDRTSEVSRQVASPNHQLLLDVLNSRELLEDRLCEKARVSQTEEIQWVAEWTLEYGLMLYDVVYKRLWDPRMAAARIKQLRALRLWDLVVVKDVLRNSKELEASQSHNSYCFIRDNLIEQRQTRRQSLRPPMPNRPPPPLFHEEKKPAPESNSSMGTDMTDSDESMGTEEGDQQTRGRKETPPPPVTNSSFQTSSLTEMDLDQTTEQDNEAGHESDGAAIDFD</sequence>
<feature type="compositionally biased region" description="Acidic residues" evidence="1">
    <location>
        <begin position="227"/>
        <end position="239"/>
    </location>
</feature>
<proteinExistence type="predicted"/>
<reference evidence="2" key="1">
    <citation type="journal article" date="2020" name="BMC Genomics">
        <title>Correction to: Identification and distribution of gene clusters required for synthesis of sphingolipid metabolism inhibitors in diverse species of the filamentous fungus Fusarium.</title>
        <authorList>
            <person name="Kim H.S."/>
            <person name="Lohmar J.M."/>
            <person name="Busman M."/>
            <person name="Brown D.W."/>
            <person name="Naumann T.A."/>
            <person name="Divon H.H."/>
            <person name="Lysoe E."/>
            <person name="Uhlig S."/>
            <person name="Proctor R.H."/>
        </authorList>
    </citation>
    <scope>NUCLEOTIDE SEQUENCE</scope>
    <source>
        <strain evidence="2">NRRL 20472</strain>
    </source>
</reference>
<feature type="compositionally biased region" description="Acidic residues" evidence="1">
    <location>
        <begin position="266"/>
        <end position="276"/>
    </location>
</feature>
<gene>
    <name evidence="2" type="ORF">FSARC_9132</name>
</gene>
<evidence type="ECO:0000256" key="1">
    <source>
        <dbReference type="SAM" id="MobiDB-lite"/>
    </source>
</evidence>
<comment type="caution">
    <text evidence="2">The sequence shown here is derived from an EMBL/GenBank/DDBJ whole genome shotgun (WGS) entry which is preliminary data.</text>
</comment>
<feature type="compositionally biased region" description="Polar residues" evidence="1">
    <location>
        <begin position="254"/>
        <end position="265"/>
    </location>
</feature>
<keyword evidence="3" id="KW-1185">Reference proteome</keyword>
<name>A0A8H4X6E8_9HYPO</name>
<organism evidence="2 3">
    <name type="scientific">Fusarium sarcochroum</name>
    <dbReference type="NCBI Taxonomy" id="1208366"/>
    <lineage>
        <taxon>Eukaryota</taxon>
        <taxon>Fungi</taxon>
        <taxon>Dikarya</taxon>
        <taxon>Ascomycota</taxon>
        <taxon>Pezizomycotina</taxon>
        <taxon>Sordariomycetes</taxon>
        <taxon>Hypocreomycetidae</taxon>
        <taxon>Hypocreales</taxon>
        <taxon>Nectriaceae</taxon>
        <taxon>Fusarium</taxon>
        <taxon>Fusarium lateritium species complex</taxon>
    </lineage>
</organism>
<accession>A0A8H4X6E8</accession>
<reference evidence="2" key="2">
    <citation type="submission" date="2020-05" db="EMBL/GenBank/DDBJ databases">
        <authorList>
            <person name="Kim H.-S."/>
            <person name="Proctor R.H."/>
            <person name="Brown D.W."/>
        </authorList>
    </citation>
    <scope>NUCLEOTIDE SEQUENCE</scope>
    <source>
        <strain evidence="2">NRRL 20472</strain>
    </source>
</reference>
<feature type="compositionally biased region" description="Pro residues" evidence="1">
    <location>
        <begin position="197"/>
        <end position="207"/>
    </location>
</feature>
<dbReference type="Proteomes" id="UP000622797">
    <property type="component" value="Unassembled WGS sequence"/>
</dbReference>